<dbReference type="CDD" id="cd00130">
    <property type="entry name" value="PAS"/>
    <property type="match status" value="1"/>
</dbReference>
<comment type="caution">
    <text evidence="5">The sequence shown here is derived from an EMBL/GenBank/DDBJ whole genome shotgun (WGS) entry which is preliminary data.</text>
</comment>
<dbReference type="SMART" id="SM00052">
    <property type="entry name" value="EAL"/>
    <property type="match status" value="1"/>
</dbReference>
<feature type="domain" description="GGDEF" evidence="4">
    <location>
        <begin position="585"/>
        <end position="716"/>
    </location>
</feature>
<keyword evidence="6" id="KW-1185">Reference proteome</keyword>
<evidence type="ECO:0000313" key="6">
    <source>
        <dbReference type="Proteomes" id="UP001138661"/>
    </source>
</evidence>
<accession>A0A9X1FX47</accession>
<dbReference type="NCBIfam" id="TIGR00229">
    <property type="entry name" value="sensory_box"/>
    <property type="match status" value="1"/>
</dbReference>
<dbReference type="Pfam" id="PF00990">
    <property type="entry name" value="GGDEF"/>
    <property type="match status" value="1"/>
</dbReference>
<organism evidence="5 6">
    <name type="scientific">Roseobacter insulae</name>
    <dbReference type="NCBI Taxonomy" id="2859783"/>
    <lineage>
        <taxon>Bacteria</taxon>
        <taxon>Pseudomonadati</taxon>
        <taxon>Pseudomonadota</taxon>
        <taxon>Alphaproteobacteria</taxon>
        <taxon>Rhodobacterales</taxon>
        <taxon>Roseobacteraceae</taxon>
        <taxon>Roseobacter</taxon>
    </lineage>
</organism>
<dbReference type="CDD" id="cd01949">
    <property type="entry name" value="GGDEF"/>
    <property type="match status" value="1"/>
</dbReference>
<evidence type="ECO:0000259" key="3">
    <source>
        <dbReference type="PROSITE" id="PS50883"/>
    </source>
</evidence>
<feature type="domain" description="PAS" evidence="1">
    <location>
        <begin position="29"/>
        <end position="52"/>
    </location>
</feature>
<sequence>MQLADFLKDYVSLTQDAIAVAYRGADSPEATLMYINESYTRLFGYAADDVVGGPASIAHGKDSWRDYNANVIAKFRSGEKQVNTELRCVRADGTRFWASILVFLIEDTGSGGFYTCATFRDISGLKKREAEAAKALEDRDRVLAEQDRMYRELLSTQKRMLSAMNAYPDPFVIYDKDMRLVLSNTAYQKSMSTTPEVITPGMHIRDVLIEAIDCGLIPVPEQGREAFLDDLLSASRVAKKSEDVELADDIHHRMLRSKAENGDWVIIRLDITELVRQRRNAEELQARLLAAIGAYPAPFCIYDGNSELVAWNQSYAEFLTDDPAEIYRGMSLQAALQVGVRNRRYAAAIGREEEWLKEIQTSNEMATPVEDIELAGDIHHRVMRSRSTNGDLVILRLDTTELVRQRRALQQSQERLISAINAFPDPFAIYDKDLNLMTWNPAFVASLTDNPDDICRGMHVTEVLRLAVYNGHVPAARGREEDWLREYTTPHLAIDGVEEFEFDNDNHYRIMRSRAENGELLVLRLNITEAVRQRRALEQYANRLEAANHEITHKALHDQLTGLGNRRYLSEKFQQLSARRQTEGGELAALHIDLDRFKQINDTIGHAAGDHVLIDVANRIRSNVRDGDVIARIGGDEFVILLWVPEGTSRPEALAGALLRDLSKPSCFEGRECRFGASIGVARTPLAEEGDLLTNSDVALYKAKRAGRGQVAIFDRTDIDEMRQTKQLADDILRGLEDREFLPHYQPQVDARTGLVVGIEALARWHHPVEGVLAPERFLSVAGDLNVVADIDRMIFEKAIIECEASFKGLDSLPSLSFNVSANRIQFEEIEKIGQIAAGYSGDVAFELLETIFLEEESDAFLMQLDHLRELGISLEVDDFGSGRASVVALQRIAPDQLKIDRRLITPIETGNNAARLVQSIIDIGHALDIGVTAEGVETAEQARILADLGAQRLQGYYFSKPLCLEQLMTYLKRNRSSLRLA</sequence>
<dbReference type="SMART" id="SM00091">
    <property type="entry name" value="PAS"/>
    <property type="match status" value="4"/>
</dbReference>
<dbReference type="PANTHER" id="PTHR44757:SF2">
    <property type="entry name" value="BIOFILM ARCHITECTURE MAINTENANCE PROTEIN MBAA"/>
    <property type="match status" value="1"/>
</dbReference>
<gene>
    <name evidence="5" type="ORF">KX928_16560</name>
</gene>
<dbReference type="InterPro" id="IPR052155">
    <property type="entry name" value="Biofilm_reg_signaling"/>
</dbReference>
<dbReference type="NCBIfam" id="TIGR00254">
    <property type="entry name" value="GGDEF"/>
    <property type="match status" value="1"/>
</dbReference>
<evidence type="ECO:0000259" key="4">
    <source>
        <dbReference type="PROSITE" id="PS50887"/>
    </source>
</evidence>
<dbReference type="SMART" id="SM00267">
    <property type="entry name" value="GGDEF"/>
    <property type="match status" value="1"/>
</dbReference>
<evidence type="ECO:0000259" key="1">
    <source>
        <dbReference type="PROSITE" id="PS50112"/>
    </source>
</evidence>
<evidence type="ECO:0000313" key="5">
    <source>
        <dbReference type="EMBL" id="MBW4709404.1"/>
    </source>
</evidence>
<dbReference type="PANTHER" id="PTHR44757">
    <property type="entry name" value="DIGUANYLATE CYCLASE DGCP"/>
    <property type="match status" value="1"/>
</dbReference>
<dbReference type="Pfam" id="PF12860">
    <property type="entry name" value="PAS_7"/>
    <property type="match status" value="1"/>
</dbReference>
<feature type="domain" description="EAL" evidence="3">
    <location>
        <begin position="725"/>
        <end position="976"/>
    </location>
</feature>
<dbReference type="CDD" id="cd01948">
    <property type="entry name" value="EAL"/>
    <property type="match status" value="1"/>
</dbReference>
<dbReference type="Proteomes" id="UP001138661">
    <property type="component" value="Unassembled WGS sequence"/>
</dbReference>
<dbReference type="InterPro" id="IPR000160">
    <property type="entry name" value="GGDEF_dom"/>
</dbReference>
<dbReference type="AlphaFoldDB" id="A0A9X1FX47"/>
<reference evidence="5" key="1">
    <citation type="submission" date="2021-07" db="EMBL/GenBank/DDBJ databases">
        <title>Roseobacter insulae sp. nov., isolated from a tidal flat.</title>
        <authorList>
            <person name="Park S."/>
            <person name="Yoon J.-H."/>
        </authorList>
    </citation>
    <scope>NUCLEOTIDE SEQUENCE</scope>
    <source>
        <strain evidence="5">YSTF-M11</strain>
    </source>
</reference>
<dbReference type="PROSITE" id="PS50112">
    <property type="entry name" value="PAS"/>
    <property type="match status" value="1"/>
</dbReference>
<dbReference type="InterPro" id="IPR001633">
    <property type="entry name" value="EAL_dom"/>
</dbReference>
<dbReference type="EMBL" id="JAHXDN010000004">
    <property type="protein sequence ID" value="MBW4709404.1"/>
    <property type="molecule type" value="Genomic_DNA"/>
</dbReference>
<name>A0A9X1FX47_9RHOB</name>
<dbReference type="InterPro" id="IPR000014">
    <property type="entry name" value="PAS"/>
</dbReference>
<dbReference type="InterPro" id="IPR000700">
    <property type="entry name" value="PAS-assoc_C"/>
</dbReference>
<evidence type="ECO:0000259" key="2">
    <source>
        <dbReference type="PROSITE" id="PS50113"/>
    </source>
</evidence>
<dbReference type="Pfam" id="PF00563">
    <property type="entry name" value="EAL"/>
    <property type="match status" value="1"/>
</dbReference>
<feature type="domain" description="PAC" evidence="2">
    <location>
        <begin position="82"/>
        <end position="134"/>
    </location>
</feature>
<proteinExistence type="predicted"/>
<dbReference type="PROSITE" id="PS50113">
    <property type="entry name" value="PAC"/>
    <property type="match status" value="1"/>
</dbReference>
<dbReference type="PROSITE" id="PS50887">
    <property type="entry name" value="GGDEF"/>
    <property type="match status" value="1"/>
</dbReference>
<dbReference type="PROSITE" id="PS50883">
    <property type="entry name" value="EAL"/>
    <property type="match status" value="1"/>
</dbReference>
<protein>
    <submittedName>
        <fullName evidence="5">EAL domain-containing protein</fullName>
    </submittedName>
</protein>
<dbReference type="Pfam" id="PF13426">
    <property type="entry name" value="PAS_9"/>
    <property type="match status" value="1"/>
</dbReference>
<dbReference type="RefSeq" id="WP_219504855.1">
    <property type="nucleotide sequence ID" value="NZ_JAHXDN010000004.1"/>
</dbReference>